<dbReference type="EMBL" id="JBHSJO010000002">
    <property type="protein sequence ID" value="MFC5020336.1"/>
    <property type="molecule type" value="Genomic_DNA"/>
</dbReference>
<gene>
    <name evidence="1" type="ORF">ACFPRC_36585</name>
</gene>
<evidence type="ECO:0000313" key="1">
    <source>
        <dbReference type="EMBL" id="MFC5020336.1"/>
    </source>
</evidence>
<evidence type="ECO:0000313" key="2">
    <source>
        <dbReference type="Proteomes" id="UP001595855"/>
    </source>
</evidence>
<dbReference type="Proteomes" id="UP001595855">
    <property type="component" value="Unassembled WGS sequence"/>
</dbReference>
<dbReference type="RefSeq" id="WP_381161677.1">
    <property type="nucleotide sequence ID" value="NZ_JBHSJO010000002.1"/>
</dbReference>
<organism evidence="1 2">
    <name type="scientific">Streptomyces lienomycini</name>
    <dbReference type="NCBI Taxonomy" id="284035"/>
    <lineage>
        <taxon>Bacteria</taxon>
        <taxon>Bacillati</taxon>
        <taxon>Actinomycetota</taxon>
        <taxon>Actinomycetes</taxon>
        <taxon>Kitasatosporales</taxon>
        <taxon>Streptomycetaceae</taxon>
        <taxon>Streptomyces</taxon>
    </lineage>
</organism>
<protein>
    <submittedName>
        <fullName evidence="1">Uncharacterized protein</fullName>
    </submittedName>
</protein>
<reference evidence="2" key="1">
    <citation type="journal article" date="2019" name="Int. J. Syst. Evol. Microbiol.">
        <title>The Global Catalogue of Microorganisms (GCM) 10K type strain sequencing project: providing services to taxonomists for standard genome sequencing and annotation.</title>
        <authorList>
            <consortium name="The Broad Institute Genomics Platform"/>
            <consortium name="The Broad Institute Genome Sequencing Center for Infectious Disease"/>
            <person name="Wu L."/>
            <person name="Ma J."/>
        </authorList>
    </citation>
    <scope>NUCLEOTIDE SEQUENCE [LARGE SCALE GENOMIC DNA]</scope>
    <source>
        <strain evidence="2">CGMCC 4.1542</strain>
    </source>
</reference>
<name>A0ABV9X5I5_9ACTN</name>
<accession>A0ABV9X5I5</accession>
<proteinExistence type="predicted"/>
<comment type="caution">
    <text evidence="1">The sequence shown here is derived from an EMBL/GenBank/DDBJ whole genome shotgun (WGS) entry which is preliminary data.</text>
</comment>
<sequence>MWGSALPHSAVLAPAAEDRIWRTTDANEDLEPNASAPIMRRQNVVHLTKVITDWHRRAPATTGRAG</sequence>
<keyword evidence="2" id="KW-1185">Reference proteome</keyword>